<dbReference type="PANTHER" id="PTHR13370:SF3">
    <property type="entry name" value="TRNA (GUANINE(10)-N2)-METHYLTRANSFERASE HOMOLOG"/>
    <property type="match status" value="1"/>
</dbReference>
<dbReference type="GO" id="GO:0008170">
    <property type="term" value="F:N-methyltransferase activity"/>
    <property type="evidence" value="ECO:0007669"/>
    <property type="project" value="InterPro"/>
</dbReference>
<dbReference type="InterPro" id="IPR001091">
    <property type="entry name" value="RM_Methyltransferase"/>
</dbReference>
<evidence type="ECO:0000256" key="3">
    <source>
        <dbReference type="ARBA" id="ARBA00022679"/>
    </source>
</evidence>
<evidence type="ECO:0000313" key="5">
    <source>
        <dbReference type="EMBL" id="SVD32419.1"/>
    </source>
</evidence>
<evidence type="ECO:0000256" key="2">
    <source>
        <dbReference type="ARBA" id="ARBA00022603"/>
    </source>
</evidence>
<accession>A0A382UDS3</accession>
<comment type="similarity">
    <text evidence="1">Belongs to the N(4)/N(6)-methyltransferase family.</text>
</comment>
<name>A0A382UDS3_9ZZZZ</name>
<evidence type="ECO:0000259" key="4">
    <source>
        <dbReference type="Pfam" id="PF01555"/>
    </source>
</evidence>
<dbReference type="PANTHER" id="PTHR13370">
    <property type="entry name" value="RNA METHYLASE-RELATED"/>
    <property type="match status" value="1"/>
</dbReference>
<dbReference type="PRINTS" id="PR00508">
    <property type="entry name" value="S21N4MTFRASE"/>
</dbReference>
<dbReference type="InterPro" id="IPR002941">
    <property type="entry name" value="DNA_methylase_N4/N6"/>
</dbReference>
<gene>
    <name evidence="5" type="ORF">METZ01_LOCUS385273</name>
</gene>
<evidence type="ECO:0000256" key="1">
    <source>
        <dbReference type="ARBA" id="ARBA00006594"/>
    </source>
</evidence>
<keyword evidence="2" id="KW-0489">Methyltransferase</keyword>
<organism evidence="5">
    <name type="scientific">marine metagenome</name>
    <dbReference type="NCBI Taxonomy" id="408172"/>
    <lineage>
        <taxon>unclassified sequences</taxon>
        <taxon>metagenomes</taxon>
        <taxon>ecological metagenomes</taxon>
    </lineage>
</organism>
<proteinExistence type="inferred from homology"/>
<dbReference type="Gene3D" id="3.40.50.150">
    <property type="entry name" value="Vaccinia Virus protein VP39"/>
    <property type="match status" value="1"/>
</dbReference>
<dbReference type="GO" id="GO:0009007">
    <property type="term" value="F:site-specific DNA-methyltransferase (adenine-specific) activity"/>
    <property type="evidence" value="ECO:0007669"/>
    <property type="project" value="TreeGrafter"/>
</dbReference>
<dbReference type="GO" id="GO:0032259">
    <property type="term" value="P:methylation"/>
    <property type="evidence" value="ECO:0007669"/>
    <property type="project" value="UniProtKB-KW"/>
</dbReference>
<dbReference type="PROSITE" id="PS00092">
    <property type="entry name" value="N6_MTASE"/>
    <property type="match status" value="1"/>
</dbReference>
<dbReference type="EMBL" id="UINC01143474">
    <property type="protein sequence ID" value="SVD32419.1"/>
    <property type="molecule type" value="Genomic_DNA"/>
</dbReference>
<feature type="domain" description="DNA methylase N-4/N-6" evidence="4">
    <location>
        <begin position="23"/>
        <end position="231"/>
    </location>
</feature>
<dbReference type="AlphaFoldDB" id="A0A382UDS3"/>
<reference evidence="5" key="1">
    <citation type="submission" date="2018-05" db="EMBL/GenBank/DDBJ databases">
        <authorList>
            <person name="Lanie J.A."/>
            <person name="Ng W.-L."/>
            <person name="Kazmierczak K.M."/>
            <person name="Andrzejewski T.M."/>
            <person name="Davidsen T.M."/>
            <person name="Wayne K.J."/>
            <person name="Tettelin H."/>
            <person name="Glass J.I."/>
            <person name="Rusch D."/>
            <person name="Podicherti R."/>
            <person name="Tsui H.-C.T."/>
            <person name="Winkler M.E."/>
        </authorList>
    </citation>
    <scope>NUCLEOTIDE SEQUENCE</scope>
</reference>
<dbReference type="GO" id="GO:0003677">
    <property type="term" value="F:DNA binding"/>
    <property type="evidence" value="ECO:0007669"/>
    <property type="project" value="InterPro"/>
</dbReference>
<dbReference type="SUPFAM" id="SSF53335">
    <property type="entry name" value="S-adenosyl-L-methionine-dependent methyltransferases"/>
    <property type="match status" value="1"/>
</dbReference>
<dbReference type="InterPro" id="IPR002052">
    <property type="entry name" value="DNA_methylase_N6_adenine_CS"/>
</dbReference>
<sequence length="246" mass="28038">MKNIELKLGDCNQVLKKVKAKSIDMIFADPPYNLSGKTHLTVKSGKPVAGNKGDWDIIDDYEKFTAEWLTECIRVLKDNGTIWISGTLHNHPTIGVMLKKLEMWIVNDIVWFKPNATPLLQTTRLAPSIELIWLAAKSKKYYFDYDLAKKINGGKQMRNMWQINAQRHKTKHPTEKPEILLERIISIGSKKGARILDPFMGSGTTGVVAKALGRKFLGIEMDKQYFADAQERIKNTKRITKMSDFT</sequence>
<keyword evidence="3" id="KW-0808">Transferase</keyword>
<dbReference type="InterPro" id="IPR029063">
    <property type="entry name" value="SAM-dependent_MTases_sf"/>
</dbReference>
<dbReference type="GO" id="GO:0005737">
    <property type="term" value="C:cytoplasm"/>
    <property type="evidence" value="ECO:0007669"/>
    <property type="project" value="TreeGrafter"/>
</dbReference>
<dbReference type="Pfam" id="PF01555">
    <property type="entry name" value="N6_N4_Mtase"/>
    <property type="match status" value="1"/>
</dbReference>
<protein>
    <recommendedName>
        <fullName evidence="4">DNA methylase N-4/N-6 domain-containing protein</fullName>
    </recommendedName>
</protein>